<dbReference type="AlphaFoldDB" id="V5GQ67"/>
<name>V5GQ67_ANOGL</name>
<feature type="non-terminal residue" evidence="1">
    <location>
        <position position="131"/>
    </location>
</feature>
<organism evidence="1">
    <name type="scientific">Anoplophora glabripennis</name>
    <name type="common">Asian longhorn beetle</name>
    <name type="synonym">Anoplophora nobilis</name>
    <dbReference type="NCBI Taxonomy" id="217634"/>
    <lineage>
        <taxon>Eukaryota</taxon>
        <taxon>Metazoa</taxon>
        <taxon>Ecdysozoa</taxon>
        <taxon>Arthropoda</taxon>
        <taxon>Hexapoda</taxon>
        <taxon>Insecta</taxon>
        <taxon>Pterygota</taxon>
        <taxon>Neoptera</taxon>
        <taxon>Endopterygota</taxon>
        <taxon>Coleoptera</taxon>
        <taxon>Polyphaga</taxon>
        <taxon>Cucujiformia</taxon>
        <taxon>Chrysomeloidea</taxon>
        <taxon>Cerambycidae</taxon>
        <taxon>Lamiinae</taxon>
        <taxon>Lamiini</taxon>
        <taxon>Anoplophora</taxon>
    </lineage>
</organism>
<reference evidence="1" key="1">
    <citation type="submission" date="2013-07" db="EMBL/GenBank/DDBJ databases">
        <title>Midgut Transcriptome Profiling of Anoplphora glabripennis, a Lignocellulose Degrading, Wood-Boring Cerambycid.</title>
        <authorList>
            <person name="Scully E.D."/>
            <person name="Hoover K."/>
            <person name="Carlson J.E."/>
            <person name="Tien M."/>
            <person name="Geib S.M."/>
        </authorList>
    </citation>
    <scope>NUCLEOTIDE SEQUENCE</scope>
</reference>
<protein>
    <submittedName>
        <fullName evidence="1">Uncharacterized protein</fullName>
    </submittedName>
</protein>
<accession>V5GQ67</accession>
<dbReference type="EMBL" id="GALX01002177">
    <property type="protein sequence ID" value="JAB66289.1"/>
    <property type="molecule type" value="Transcribed_RNA"/>
</dbReference>
<proteinExistence type="predicted"/>
<evidence type="ECO:0000313" key="1">
    <source>
        <dbReference type="EMBL" id="JAB66289.1"/>
    </source>
</evidence>
<sequence length="131" mass="14996">MAASNNVKKAKAFGDIGKNRLNEILEIGNDAVTDVSRHTQFALRYKNIEDIYTEFNTHHSNLIALLSISEPEALAAEENIRKQIDDMYYTIQTIYHNIFDDKHKQDNSTDTSGNMKQSNIKLPKLNLHVFD</sequence>